<name>A0A918VYZ2_9HYPH</name>
<dbReference type="AlphaFoldDB" id="A0A918VYZ2"/>
<reference evidence="2" key="2">
    <citation type="submission" date="2020-09" db="EMBL/GenBank/DDBJ databases">
        <authorList>
            <person name="Sun Q."/>
            <person name="Kim S."/>
        </authorList>
    </citation>
    <scope>NUCLEOTIDE SEQUENCE</scope>
    <source>
        <strain evidence="2">KCTC 32437</strain>
    </source>
</reference>
<feature type="region of interest" description="Disordered" evidence="1">
    <location>
        <begin position="39"/>
        <end position="67"/>
    </location>
</feature>
<protein>
    <submittedName>
        <fullName evidence="2">Uncharacterized protein</fullName>
    </submittedName>
</protein>
<evidence type="ECO:0000256" key="1">
    <source>
        <dbReference type="SAM" id="MobiDB-lite"/>
    </source>
</evidence>
<evidence type="ECO:0000313" key="3">
    <source>
        <dbReference type="Proteomes" id="UP000646579"/>
    </source>
</evidence>
<dbReference type="Proteomes" id="UP000646579">
    <property type="component" value="Unassembled WGS sequence"/>
</dbReference>
<accession>A0A918VYZ2</accession>
<dbReference type="EMBL" id="BMZE01000006">
    <property type="protein sequence ID" value="GHA39007.1"/>
    <property type="molecule type" value="Genomic_DNA"/>
</dbReference>
<gene>
    <name evidence="2" type="ORF">GCM10007989_38440</name>
</gene>
<organism evidence="2 3">
    <name type="scientific">Devosia pacifica</name>
    <dbReference type="NCBI Taxonomy" id="1335967"/>
    <lineage>
        <taxon>Bacteria</taxon>
        <taxon>Pseudomonadati</taxon>
        <taxon>Pseudomonadota</taxon>
        <taxon>Alphaproteobacteria</taxon>
        <taxon>Hyphomicrobiales</taxon>
        <taxon>Devosiaceae</taxon>
        <taxon>Devosia</taxon>
    </lineage>
</organism>
<keyword evidence="3" id="KW-1185">Reference proteome</keyword>
<proteinExistence type="predicted"/>
<sequence>MARVQQRRFTDFKPIGDYYAASTVGLRWIHVSGHPKQATLERVSNQPEGDDAEGQFALSRADLSLHR</sequence>
<dbReference type="RefSeq" id="WP_189427426.1">
    <property type="nucleotide sequence ID" value="NZ_BMZE01000006.1"/>
</dbReference>
<evidence type="ECO:0000313" key="2">
    <source>
        <dbReference type="EMBL" id="GHA39007.1"/>
    </source>
</evidence>
<reference evidence="2" key="1">
    <citation type="journal article" date="2014" name="Int. J. Syst. Evol. Microbiol.">
        <title>Complete genome sequence of Corynebacterium casei LMG S-19264T (=DSM 44701T), isolated from a smear-ripened cheese.</title>
        <authorList>
            <consortium name="US DOE Joint Genome Institute (JGI-PGF)"/>
            <person name="Walter F."/>
            <person name="Albersmeier A."/>
            <person name="Kalinowski J."/>
            <person name="Ruckert C."/>
        </authorList>
    </citation>
    <scope>NUCLEOTIDE SEQUENCE</scope>
    <source>
        <strain evidence="2">KCTC 32437</strain>
    </source>
</reference>
<comment type="caution">
    <text evidence="2">The sequence shown here is derived from an EMBL/GenBank/DDBJ whole genome shotgun (WGS) entry which is preliminary data.</text>
</comment>